<name>A0AA42U3J9_ENTCL</name>
<evidence type="ECO:0000256" key="4">
    <source>
        <dbReference type="ARBA" id="ARBA00022723"/>
    </source>
</evidence>
<dbReference type="PIRSF" id="PIRSF001235">
    <property type="entry name" value="Amidase_carbamoylase"/>
    <property type="match status" value="1"/>
</dbReference>
<keyword evidence="7" id="KW-0862">Zinc</keyword>
<evidence type="ECO:0000256" key="1">
    <source>
        <dbReference type="ARBA" id="ARBA00001936"/>
    </source>
</evidence>
<reference evidence="9" key="1">
    <citation type="submission" date="2022-09" db="EMBL/GenBank/DDBJ databases">
        <title>Intensive care unit water sources are persistently colonized with multi-drug resistant bacteria and are the site of extensive horizontal gene transfer of antibiotic resistance genes.</title>
        <authorList>
            <person name="Diorio-Toth L."/>
        </authorList>
    </citation>
    <scope>NUCLEOTIDE SEQUENCE</scope>
    <source>
        <strain evidence="9">GD03711</strain>
    </source>
</reference>
<evidence type="ECO:0000256" key="3">
    <source>
        <dbReference type="ARBA" id="ARBA00011738"/>
    </source>
</evidence>
<feature type="binding site" evidence="8">
    <location>
        <position position="297"/>
    </location>
    <ligand>
        <name>allantoate</name>
        <dbReference type="ChEBI" id="CHEBI:17536"/>
    </ligand>
</feature>
<dbReference type="Proteomes" id="UP001161707">
    <property type="component" value="Unassembled WGS sequence"/>
</dbReference>
<sequence length="422" mass="44572">MGSLSPRDVTMSPAAERVMARADALAAISETPDGLTRVYLSTQHLQANQLVGQWMNQAGMTVWQDSVGNICGRYEAQQEGASAILLGSHLDTVRNAGRYDGMLGVLTAIEVVDSLHQQGVRLAQAIEIVGFCDEEGTRFGITLLGSRGLTGTWPENWLDTCDTSGISVAQAMVQAGLDPARVALAARHQDDFSACLELHIEQGPCLEQEGLALGVVEAINGARRLNCLFTGEAGHAGTVPMAHRKDALAAAAEWMVQVENTTRQRGGNLVATVGALRCLPGAINVIPGEVALSLDIRGPQDAPLDALLTELLIQAEEIAARRGLSFSAEEFYRIAATPCDARLQSLLGEAVTSVQGRTLSLPSGAGHDTIALAERWPVGMLFVRCKGGISHHPAESVMAEDVALAIEAFGRAVRALADGGAR</sequence>
<dbReference type="AlphaFoldDB" id="A0AA42U3J9"/>
<evidence type="ECO:0000256" key="6">
    <source>
        <dbReference type="ARBA" id="ARBA00023211"/>
    </source>
</evidence>
<evidence type="ECO:0000256" key="8">
    <source>
        <dbReference type="PIRSR" id="PIRSR001235-2"/>
    </source>
</evidence>
<dbReference type="EMBL" id="JAOCIY010000002">
    <property type="protein sequence ID" value="MDH1478056.1"/>
    <property type="molecule type" value="Genomic_DNA"/>
</dbReference>
<feature type="binding site" evidence="8">
    <location>
        <position position="224"/>
    </location>
    <ligand>
        <name>allantoate</name>
        <dbReference type="ChEBI" id="CHEBI:17536"/>
    </ligand>
</feature>
<organism evidence="9 10">
    <name type="scientific">Enterobacter cloacae</name>
    <dbReference type="NCBI Taxonomy" id="550"/>
    <lineage>
        <taxon>Bacteria</taxon>
        <taxon>Pseudomonadati</taxon>
        <taxon>Pseudomonadota</taxon>
        <taxon>Gammaproteobacteria</taxon>
        <taxon>Enterobacterales</taxon>
        <taxon>Enterobacteriaceae</taxon>
        <taxon>Enterobacter</taxon>
        <taxon>Enterobacter cloacae complex</taxon>
    </lineage>
</organism>
<dbReference type="Pfam" id="PF01546">
    <property type="entry name" value="Peptidase_M20"/>
    <property type="match status" value="1"/>
</dbReference>
<dbReference type="InterPro" id="IPR002933">
    <property type="entry name" value="Peptidase_M20"/>
</dbReference>
<dbReference type="SUPFAM" id="SSF55031">
    <property type="entry name" value="Bacterial exopeptidase dimerisation domain"/>
    <property type="match status" value="1"/>
</dbReference>
<feature type="binding site" evidence="7">
    <location>
        <position position="100"/>
    </location>
    <ligand>
        <name>Zn(2+)</name>
        <dbReference type="ChEBI" id="CHEBI:29105"/>
        <label>2</label>
    </ligand>
</feature>
<protein>
    <submittedName>
        <fullName evidence="9">Allantoate amidohydrolase</fullName>
    </submittedName>
</protein>
<evidence type="ECO:0000256" key="5">
    <source>
        <dbReference type="ARBA" id="ARBA00022801"/>
    </source>
</evidence>
<evidence type="ECO:0000313" key="9">
    <source>
        <dbReference type="EMBL" id="MDH1478056.1"/>
    </source>
</evidence>
<comment type="cofactor">
    <cofactor evidence="1">
        <name>Mn(2+)</name>
        <dbReference type="ChEBI" id="CHEBI:29035"/>
    </cofactor>
</comment>
<keyword evidence="5" id="KW-0378">Hydrolase</keyword>
<dbReference type="PANTHER" id="PTHR32494">
    <property type="entry name" value="ALLANTOATE DEIMINASE-RELATED"/>
    <property type="match status" value="1"/>
</dbReference>
<comment type="similarity">
    <text evidence="2">Belongs to the peptidase M20 family.</text>
</comment>
<feature type="binding site" evidence="7">
    <location>
        <position position="135"/>
    </location>
    <ligand>
        <name>Zn(2+)</name>
        <dbReference type="ChEBI" id="CHEBI:29105"/>
        <label>2</label>
    </ligand>
</feature>
<comment type="subunit">
    <text evidence="3">Homodimer.</text>
</comment>
<comment type="cofactor">
    <cofactor evidence="7">
        <name>Zn(2+)</name>
        <dbReference type="ChEBI" id="CHEBI:29105"/>
    </cofactor>
    <text evidence="7">Binds 2 Zn(2+) ions per subunit.</text>
</comment>
<dbReference type="NCBIfam" id="NF006773">
    <property type="entry name" value="PRK09290.2-2"/>
    <property type="match status" value="1"/>
</dbReference>
<dbReference type="Gene3D" id="3.40.630.10">
    <property type="entry name" value="Zn peptidases"/>
    <property type="match status" value="1"/>
</dbReference>
<gene>
    <name evidence="9" type="primary">hpxK</name>
    <name evidence="9" type="ORF">N5E88_00930</name>
</gene>
<dbReference type="NCBIfam" id="NF006775">
    <property type="entry name" value="PRK09290.2-5"/>
    <property type="match status" value="1"/>
</dbReference>
<accession>A0AA42U3J9</accession>
<dbReference type="Gene3D" id="3.30.70.360">
    <property type="match status" value="1"/>
</dbReference>
<dbReference type="RefSeq" id="WP_261658880.1">
    <property type="nucleotide sequence ID" value="NZ_CP104836.1"/>
</dbReference>
<dbReference type="NCBIfam" id="NF006771">
    <property type="entry name" value="PRK09290.1-5"/>
    <property type="match status" value="1"/>
</dbReference>
<dbReference type="NCBIfam" id="TIGR01879">
    <property type="entry name" value="hydantase"/>
    <property type="match status" value="1"/>
</dbReference>
<feature type="binding site" evidence="7">
    <location>
        <position position="100"/>
    </location>
    <ligand>
        <name>Zn(2+)</name>
        <dbReference type="ChEBI" id="CHEBI:29105"/>
        <label>1</label>
    </ligand>
</feature>
<evidence type="ECO:0000256" key="2">
    <source>
        <dbReference type="ARBA" id="ARBA00006153"/>
    </source>
</evidence>
<dbReference type="InterPro" id="IPR036264">
    <property type="entry name" value="Bact_exopeptidase_dim_dom"/>
</dbReference>
<dbReference type="GO" id="GO:0046872">
    <property type="term" value="F:metal ion binding"/>
    <property type="evidence" value="ECO:0007669"/>
    <property type="project" value="UniProtKB-KW"/>
</dbReference>
<dbReference type="SUPFAM" id="SSF53187">
    <property type="entry name" value="Zn-dependent exopeptidases"/>
    <property type="match status" value="1"/>
</dbReference>
<dbReference type="PANTHER" id="PTHR32494:SF19">
    <property type="entry name" value="ALLANTOATE DEIMINASE-RELATED"/>
    <property type="match status" value="1"/>
</dbReference>
<keyword evidence="4 7" id="KW-0479">Metal-binding</keyword>
<evidence type="ECO:0000256" key="7">
    <source>
        <dbReference type="PIRSR" id="PIRSR001235-1"/>
    </source>
</evidence>
<feature type="binding site" evidence="8">
    <location>
        <position position="284"/>
    </location>
    <ligand>
        <name>allantoate</name>
        <dbReference type="ChEBI" id="CHEBI:17536"/>
    </ligand>
</feature>
<dbReference type="InterPro" id="IPR010158">
    <property type="entry name" value="Amidase_Cbmase"/>
</dbReference>
<proteinExistence type="inferred from homology"/>
<feature type="binding site" evidence="7">
    <location>
        <position position="199"/>
    </location>
    <ligand>
        <name>Zn(2+)</name>
        <dbReference type="ChEBI" id="CHEBI:29105"/>
        <label>1</label>
    </ligand>
</feature>
<feature type="binding site" evidence="7">
    <location>
        <position position="391"/>
    </location>
    <ligand>
        <name>Zn(2+)</name>
        <dbReference type="ChEBI" id="CHEBI:29105"/>
        <label>2</label>
    </ligand>
</feature>
<comment type="caution">
    <text evidence="9">The sequence shown here is derived from an EMBL/GenBank/DDBJ whole genome shotgun (WGS) entry which is preliminary data.</text>
</comment>
<dbReference type="CDD" id="cd03884">
    <property type="entry name" value="M20_bAS"/>
    <property type="match status" value="1"/>
</dbReference>
<feature type="binding site" evidence="7">
    <location>
        <position position="89"/>
    </location>
    <ligand>
        <name>Zn(2+)</name>
        <dbReference type="ChEBI" id="CHEBI:29105"/>
        <label>1</label>
    </ligand>
</feature>
<dbReference type="GO" id="GO:0016813">
    <property type="term" value="F:hydrolase activity, acting on carbon-nitrogen (but not peptide) bonds, in linear amidines"/>
    <property type="evidence" value="ECO:0007669"/>
    <property type="project" value="InterPro"/>
</dbReference>
<keyword evidence="6" id="KW-0464">Manganese</keyword>
<evidence type="ECO:0000313" key="10">
    <source>
        <dbReference type="Proteomes" id="UP001161707"/>
    </source>
</evidence>